<keyword evidence="2" id="KW-1185">Reference proteome</keyword>
<evidence type="ECO:0000313" key="2">
    <source>
        <dbReference type="Proteomes" id="UP000007797"/>
    </source>
</evidence>
<proteinExistence type="predicted"/>
<dbReference type="KEGG" id="dfa:DFA_00313"/>
<dbReference type="AlphaFoldDB" id="F4PY75"/>
<name>F4PY75_CACFS</name>
<reference evidence="2" key="1">
    <citation type="journal article" date="2011" name="Genome Res.">
        <title>Phylogeny-wide analysis of social amoeba genomes highlights ancient origins for complex intercellular communication.</title>
        <authorList>
            <person name="Heidel A.J."/>
            <person name="Lawal H.M."/>
            <person name="Felder M."/>
            <person name="Schilde C."/>
            <person name="Helps N.R."/>
            <person name="Tunggal B."/>
            <person name="Rivero F."/>
            <person name="John U."/>
            <person name="Schleicher M."/>
            <person name="Eichinger L."/>
            <person name="Platzer M."/>
            <person name="Noegel A.A."/>
            <person name="Schaap P."/>
            <person name="Gloeckner G."/>
        </authorList>
    </citation>
    <scope>NUCLEOTIDE SEQUENCE [LARGE SCALE GENOMIC DNA]</scope>
    <source>
        <strain evidence="2">SH3</strain>
    </source>
</reference>
<sequence>MFLKWQWKERVVGCKEWRSGGGGGWVDQDESRDSIYYILSRSLKYYRMID</sequence>
<dbReference type="RefSeq" id="XP_004358029.1">
    <property type="nucleotide sequence ID" value="XM_004357972.1"/>
</dbReference>
<protein>
    <submittedName>
        <fullName evidence="1">Uncharacterized protein</fullName>
    </submittedName>
</protein>
<accession>F4PY75</accession>
<evidence type="ECO:0000313" key="1">
    <source>
        <dbReference type="EMBL" id="EGG19735.1"/>
    </source>
</evidence>
<dbReference type="GeneID" id="14871681"/>
<gene>
    <name evidence="1" type="ORF">DFA_00313</name>
</gene>
<dbReference type="Proteomes" id="UP000007797">
    <property type="component" value="Unassembled WGS sequence"/>
</dbReference>
<organism evidence="1 2">
    <name type="scientific">Cavenderia fasciculata</name>
    <name type="common">Slime mold</name>
    <name type="synonym">Dictyostelium fasciculatum</name>
    <dbReference type="NCBI Taxonomy" id="261658"/>
    <lineage>
        <taxon>Eukaryota</taxon>
        <taxon>Amoebozoa</taxon>
        <taxon>Evosea</taxon>
        <taxon>Eumycetozoa</taxon>
        <taxon>Dictyostelia</taxon>
        <taxon>Acytosteliales</taxon>
        <taxon>Cavenderiaceae</taxon>
        <taxon>Cavenderia</taxon>
    </lineage>
</organism>
<dbReference type="EMBL" id="GL883014">
    <property type="protein sequence ID" value="EGG19735.1"/>
    <property type="molecule type" value="Genomic_DNA"/>
</dbReference>